<evidence type="ECO:0000313" key="1">
    <source>
        <dbReference type="EMBL" id="ESQ89177.1"/>
    </source>
</evidence>
<evidence type="ECO:0000313" key="2">
    <source>
        <dbReference type="Proteomes" id="UP000017837"/>
    </source>
</evidence>
<dbReference type="PATRIC" id="fig|1121022.4.peg.2947"/>
<reference evidence="1 2" key="1">
    <citation type="journal article" date="2014" name="Nature">
        <title>Sequential evolution of bacterial morphology by co-option of a developmental regulator.</title>
        <authorList>
            <person name="Jiang C."/>
            <person name="Brown P.J."/>
            <person name="Ducret A."/>
            <person name="Brun Y.V."/>
        </authorList>
    </citation>
    <scope>NUCLEOTIDE SEQUENCE [LARGE SCALE GENOMIC DNA]</scope>
    <source>
        <strain evidence="1 2">DSM 16100</strain>
    </source>
</reference>
<dbReference type="Proteomes" id="UP000017837">
    <property type="component" value="Unassembled WGS sequence"/>
</dbReference>
<dbReference type="EMBL" id="AWGB01000031">
    <property type="protein sequence ID" value="ESQ89177.1"/>
    <property type="molecule type" value="Genomic_DNA"/>
</dbReference>
<organism evidence="1 2">
    <name type="scientific">Asticcacaulis benevestitus DSM 16100 = ATCC BAA-896</name>
    <dbReference type="NCBI Taxonomy" id="1121022"/>
    <lineage>
        <taxon>Bacteria</taxon>
        <taxon>Pseudomonadati</taxon>
        <taxon>Pseudomonadota</taxon>
        <taxon>Alphaproteobacteria</taxon>
        <taxon>Caulobacterales</taxon>
        <taxon>Caulobacteraceae</taxon>
        <taxon>Asticcacaulis</taxon>
    </lineage>
</organism>
<dbReference type="RefSeq" id="WP_018080409.1">
    <property type="nucleotide sequence ID" value="NZ_AQWM01000002.1"/>
</dbReference>
<accession>V4P5G5</accession>
<dbReference type="AlphaFoldDB" id="V4P5G5"/>
<gene>
    <name evidence="1" type="ORF">ABENE_14485</name>
</gene>
<dbReference type="STRING" id="1121022.GCA_000376105_00743"/>
<protein>
    <submittedName>
        <fullName evidence="1">Uncharacterized protein</fullName>
    </submittedName>
</protein>
<keyword evidence="2" id="KW-1185">Reference proteome</keyword>
<proteinExistence type="predicted"/>
<comment type="caution">
    <text evidence="1">The sequence shown here is derived from an EMBL/GenBank/DDBJ whole genome shotgun (WGS) entry which is preliminary data.</text>
</comment>
<sequence>MGARKYAERTDHYPTKAAIKRAVETARELGLTVVGVEVSREGVIKVLDQAAMPQPAAVKDEWAEWAAAGKLG</sequence>
<name>V4P5G5_9CAUL</name>